<dbReference type="AlphaFoldDB" id="A0A223M901"/>
<dbReference type="NCBIfam" id="TIGR04526">
    <property type="entry name" value="predic_Ig_block"/>
    <property type="match status" value="1"/>
</dbReference>
<evidence type="ECO:0000259" key="1">
    <source>
        <dbReference type="Pfam" id="PF26364"/>
    </source>
</evidence>
<dbReference type="InterPro" id="IPR058860">
    <property type="entry name" value="MIB_M2"/>
</dbReference>
<accession>A0A223M901</accession>
<dbReference type="InterPro" id="IPR030941">
    <property type="entry name" value="Predic_Ig_block"/>
</dbReference>
<dbReference type="Proteomes" id="UP000215452">
    <property type="component" value="Chromosome"/>
</dbReference>
<protein>
    <recommendedName>
        <fullName evidence="1">Mycoplasma immunoglobulin binding protein M2 domain-containing protein</fullName>
    </recommendedName>
</protein>
<dbReference type="EMBL" id="CP022714">
    <property type="protein sequence ID" value="ASU14004.1"/>
    <property type="molecule type" value="Genomic_DNA"/>
</dbReference>
<evidence type="ECO:0000313" key="2">
    <source>
        <dbReference type="EMBL" id="ASU14004.1"/>
    </source>
</evidence>
<name>A0A223M901_MESHO</name>
<evidence type="ECO:0000313" key="3">
    <source>
        <dbReference type="Proteomes" id="UP000215452"/>
    </source>
</evidence>
<proteinExistence type="predicted"/>
<sequence>MAYWTRNNEKVFQGSWGPGLSPDIKESENSYPTGLDLTRVKKMKSLKGLIFSDQQKSTNSKPRRLTRIGLYNDSENFEIPVDELNHAQFDVLDTHPMMRPKPKIFFANNSATKRIKVTGNGTLTSQGATNLRILLENGRQKHDDTKIFTDQRIIVDPNNSALAASLSSAGFQVDQSATSQIKFN</sequence>
<organism evidence="2 3">
    <name type="scientific">Mesomycoplasma hyopneumoniae</name>
    <name type="common">Mycoplasma hyopneumoniae</name>
    <dbReference type="NCBI Taxonomy" id="2099"/>
    <lineage>
        <taxon>Bacteria</taxon>
        <taxon>Bacillati</taxon>
        <taxon>Mycoplasmatota</taxon>
        <taxon>Mycoplasmoidales</taxon>
        <taxon>Metamycoplasmataceae</taxon>
        <taxon>Mesomycoplasma</taxon>
    </lineage>
</organism>
<dbReference type="Pfam" id="PF26364">
    <property type="entry name" value="MIB_M2"/>
    <property type="match status" value="1"/>
</dbReference>
<reference evidence="2 3" key="1">
    <citation type="submission" date="2017-08" db="EMBL/GenBank/DDBJ databases">
        <title>The complete genome sequence of a Mycoplasma hyopneumoniae isolate in Korea.</title>
        <authorList>
            <person name="Han J."/>
            <person name="Lee N."/>
        </authorList>
    </citation>
    <scope>NUCLEOTIDE SEQUENCE [LARGE SCALE GENOMIC DNA]</scope>
    <source>
        <strain evidence="2 3">KM014</strain>
    </source>
</reference>
<gene>
    <name evidence="2" type="ORF">CIB43_00089</name>
</gene>
<feature type="domain" description="Mycoplasma immunoglobulin binding protein M2" evidence="1">
    <location>
        <begin position="1"/>
        <end position="173"/>
    </location>
</feature>